<evidence type="ECO:0000256" key="7">
    <source>
        <dbReference type="ARBA" id="ARBA00023136"/>
    </source>
</evidence>
<keyword evidence="12" id="KW-1185">Reference proteome</keyword>
<evidence type="ECO:0000256" key="3">
    <source>
        <dbReference type="ARBA" id="ARBA00022692"/>
    </source>
</evidence>
<evidence type="ECO:0000256" key="8">
    <source>
        <dbReference type="ARBA" id="ARBA00023170"/>
    </source>
</evidence>
<keyword evidence="6" id="KW-1133">Transmembrane helix</keyword>
<dbReference type="Gene3D" id="3.80.10.10">
    <property type="entry name" value="Ribonuclease Inhibitor"/>
    <property type="match status" value="1"/>
</dbReference>
<evidence type="ECO:0000256" key="9">
    <source>
        <dbReference type="ARBA" id="ARBA00023180"/>
    </source>
</evidence>
<keyword evidence="4 10" id="KW-0732">Signal</keyword>
<comment type="caution">
    <text evidence="11">The sequence shown here is derived from an EMBL/GenBank/DDBJ whole genome shotgun (WGS) entry which is preliminary data.</text>
</comment>
<keyword evidence="7" id="KW-0472">Membrane</keyword>
<accession>A0ABR2FGI0</accession>
<feature type="signal peptide" evidence="10">
    <location>
        <begin position="1"/>
        <end position="22"/>
    </location>
</feature>
<dbReference type="InterPro" id="IPR052422">
    <property type="entry name" value="Auxin_Ser/Thr_Kinase"/>
</dbReference>
<name>A0ABR2FGI0_9ROSI</name>
<dbReference type="PANTHER" id="PTHR47986">
    <property type="entry name" value="OSJNBA0070M12.3 PROTEIN"/>
    <property type="match status" value="1"/>
</dbReference>
<evidence type="ECO:0000313" key="12">
    <source>
        <dbReference type="Proteomes" id="UP001472677"/>
    </source>
</evidence>
<reference evidence="11 12" key="1">
    <citation type="journal article" date="2024" name="G3 (Bethesda)">
        <title>Genome assembly of Hibiscus sabdariffa L. provides insights into metabolisms of medicinal natural products.</title>
        <authorList>
            <person name="Kim T."/>
        </authorList>
    </citation>
    <scope>NUCLEOTIDE SEQUENCE [LARGE SCALE GENOMIC DNA]</scope>
    <source>
        <strain evidence="11">TK-2024</strain>
        <tissue evidence="11">Old leaves</tissue>
    </source>
</reference>
<proteinExistence type="predicted"/>
<dbReference type="SUPFAM" id="SSF52058">
    <property type="entry name" value="L domain-like"/>
    <property type="match status" value="1"/>
</dbReference>
<evidence type="ECO:0000256" key="10">
    <source>
        <dbReference type="SAM" id="SignalP"/>
    </source>
</evidence>
<keyword evidence="9" id="KW-0325">Glycoprotein</keyword>
<evidence type="ECO:0000256" key="1">
    <source>
        <dbReference type="ARBA" id="ARBA00004167"/>
    </source>
</evidence>
<dbReference type="Proteomes" id="UP001472677">
    <property type="component" value="Unassembled WGS sequence"/>
</dbReference>
<evidence type="ECO:0000256" key="6">
    <source>
        <dbReference type="ARBA" id="ARBA00022989"/>
    </source>
</evidence>
<dbReference type="PANTHER" id="PTHR47986:SF34">
    <property type="entry name" value="RECEPTOR-LIKE KINASE TMK2"/>
    <property type="match status" value="1"/>
</dbReference>
<feature type="chain" id="PRO_5046655504" evidence="10">
    <location>
        <begin position="23"/>
        <end position="108"/>
    </location>
</feature>
<keyword evidence="3" id="KW-0812">Transmembrane</keyword>
<protein>
    <submittedName>
        <fullName evidence="11">Uncharacterized protein</fullName>
    </submittedName>
</protein>
<organism evidence="11 12">
    <name type="scientific">Hibiscus sabdariffa</name>
    <name type="common">roselle</name>
    <dbReference type="NCBI Taxonomy" id="183260"/>
    <lineage>
        <taxon>Eukaryota</taxon>
        <taxon>Viridiplantae</taxon>
        <taxon>Streptophyta</taxon>
        <taxon>Embryophyta</taxon>
        <taxon>Tracheophyta</taxon>
        <taxon>Spermatophyta</taxon>
        <taxon>Magnoliopsida</taxon>
        <taxon>eudicotyledons</taxon>
        <taxon>Gunneridae</taxon>
        <taxon>Pentapetalae</taxon>
        <taxon>rosids</taxon>
        <taxon>malvids</taxon>
        <taxon>Malvales</taxon>
        <taxon>Malvaceae</taxon>
        <taxon>Malvoideae</taxon>
        <taxon>Hibiscus</taxon>
    </lineage>
</organism>
<keyword evidence="2" id="KW-0433">Leucine-rich repeat</keyword>
<gene>
    <name evidence="11" type="ORF">V6N12_070287</name>
</gene>
<evidence type="ECO:0000256" key="5">
    <source>
        <dbReference type="ARBA" id="ARBA00022737"/>
    </source>
</evidence>
<evidence type="ECO:0000256" key="2">
    <source>
        <dbReference type="ARBA" id="ARBA00022614"/>
    </source>
</evidence>
<sequence length="108" mass="12152">MKKSHIDCFLLVLWLFASLVSSQTSPDSPTMEKLKASLKIPSSLNWSDYDPYKWTHVACDNQRVTRIQISSPKVDGTLPSDVKDLSELKIFEVMNNQIGVVQSQALLV</sequence>
<evidence type="ECO:0000313" key="11">
    <source>
        <dbReference type="EMBL" id="KAK8579995.1"/>
    </source>
</evidence>
<dbReference type="InterPro" id="IPR032675">
    <property type="entry name" value="LRR_dom_sf"/>
</dbReference>
<comment type="subcellular location">
    <subcellularLocation>
        <location evidence="1">Membrane</location>
        <topology evidence="1">Single-pass membrane protein</topology>
    </subcellularLocation>
</comment>
<dbReference type="EMBL" id="JBBPBM010000006">
    <property type="protein sequence ID" value="KAK8579995.1"/>
    <property type="molecule type" value="Genomic_DNA"/>
</dbReference>
<keyword evidence="8" id="KW-0675">Receptor</keyword>
<keyword evidence="5" id="KW-0677">Repeat</keyword>
<evidence type="ECO:0000256" key="4">
    <source>
        <dbReference type="ARBA" id="ARBA00022729"/>
    </source>
</evidence>